<dbReference type="InterPro" id="IPR000120">
    <property type="entry name" value="Amidase"/>
</dbReference>
<dbReference type="Proteomes" id="UP000739565">
    <property type="component" value="Unassembled WGS sequence"/>
</dbReference>
<gene>
    <name evidence="2" type="ORF">KZZ10_05280</name>
</gene>
<protein>
    <submittedName>
        <fullName evidence="2">Amidase</fullName>
    </submittedName>
</protein>
<dbReference type="Gene3D" id="3.90.1300.10">
    <property type="entry name" value="Amidase signature (AS) domain"/>
    <property type="match status" value="1"/>
</dbReference>
<dbReference type="Pfam" id="PF01425">
    <property type="entry name" value="Amidase"/>
    <property type="match status" value="1"/>
</dbReference>
<name>A0A953N8D3_9BURK</name>
<sequence>MSDLAFSTLTQLAQGLRAKKYSSEELAREYLTRISKANKKLHAYVLVDEDSTIAQARAADQRRAAGYSLSVVDGVPIALKDLCDVEGQITTGGSQDWVARRSPTTCTAAERLLRAGMVNLGKTHMVEFAFGGWGTNPVMGTPWNPWDLNTHRTPGGSSSGSGVAVAAALCPAALGSDTGGSVRIPASLNGITGLKTTRGLISLHGALALSGTLDSIGPMTRDMRDSAILTELMAGADPLDPTSCNRPLFQWQAPADGPKPLAGTRIAMFPPAQYPIALGNDVLRVLDETRRVLVDLGATIIEKPFPFDFHDMMLRNGQIIAAEAYAIHRAYIDDEAKPFGEFVRKRVQSGRKISGADYIDAMADHRRTIAMWTDWMSNIDALLSPCAPMGAIPLTEVDESKTPLAAFTSAGNYMGTAGISLPAGFADNGMPLGMQLLGKPFDDANMVRIGMAFQNATDWHLKRPNLSALGI</sequence>
<dbReference type="GO" id="GO:0003824">
    <property type="term" value="F:catalytic activity"/>
    <property type="evidence" value="ECO:0007669"/>
    <property type="project" value="InterPro"/>
</dbReference>
<dbReference type="PANTHER" id="PTHR11895">
    <property type="entry name" value="TRANSAMIDASE"/>
    <property type="match status" value="1"/>
</dbReference>
<evidence type="ECO:0000313" key="3">
    <source>
        <dbReference type="Proteomes" id="UP000739565"/>
    </source>
</evidence>
<dbReference type="AlphaFoldDB" id="A0A953N8D3"/>
<accession>A0A953N8D3</accession>
<dbReference type="PROSITE" id="PS00571">
    <property type="entry name" value="AMIDASES"/>
    <property type="match status" value="1"/>
</dbReference>
<comment type="caution">
    <text evidence="2">The sequence shown here is derived from an EMBL/GenBank/DDBJ whole genome shotgun (WGS) entry which is preliminary data.</text>
</comment>
<dbReference type="PANTHER" id="PTHR11895:SF176">
    <property type="entry name" value="AMIDASE AMID-RELATED"/>
    <property type="match status" value="1"/>
</dbReference>
<dbReference type="RefSeq" id="WP_259660447.1">
    <property type="nucleotide sequence ID" value="NZ_JAHXRI010000006.1"/>
</dbReference>
<evidence type="ECO:0000313" key="2">
    <source>
        <dbReference type="EMBL" id="MBZ1350049.1"/>
    </source>
</evidence>
<feature type="domain" description="Amidase" evidence="1">
    <location>
        <begin position="25"/>
        <end position="445"/>
    </location>
</feature>
<proteinExistence type="predicted"/>
<reference evidence="2" key="1">
    <citation type="submission" date="2021-07" db="EMBL/GenBank/DDBJ databases">
        <title>New genus and species of the family Alcaligenaceae.</title>
        <authorList>
            <person name="Hahn M.W."/>
        </authorList>
    </citation>
    <scope>NUCLEOTIDE SEQUENCE</scope>
    <source>
        <strain evidence="2">LF4-65</strain>
    </source>
</reference>
<keyword evidence="3" id="KW-1185">Reference proteome</keyword>
<dbReference type="InterPro" id="IPR036928">
    <property type="entry name" value="AS_sf"/>
</dbReference>
<organism evidence="2 3">
    <name type="scientific">Zwartia hollandica</name>
    <dbReference type="NCBI Taxonomy" id="324606"/>
    <lineage>
        <taxon>Bacteria</taxon>
        <taxon>Pseudomonadati</taxon>
        <taxon>Pseudomonadota</taxon>
        <taxon>Betaproteobacteria</taxon>
        <taxon>Burkholderiales</taxon>
        <taxon>Alcaligenaceae</taxon>
        <taxon>Zwartia</taxon>
    </lineage>
</organism>
<evidence type="ECO:0000259" key="1">
    <source>
        <dbReference type="Pfam" id="PF01425"/>
    </source>
</evidence>
<dbReference type="EMBL" id="JAHXRI010000006">
    <property type="protein sequence ID" value="MBZ1350049.1"/>
    <property type="molecule type" value="Genomic_DNA"/>
</dbReference>
<dbReference type="SUPFAM" id="SSF75304">
    <property type="entry name" value="Amidase signature (AS) enzymes"/>
    <property type="match status" value="1"/>
</dbReference>
<dbReference type="InterPro" id="IPR023631">
    <property type="entry name" value="Amidase_dom"/>
</dbReference>
<dbReference type="InterPro" id="IPR020556">
    <property type="entry name" value="Amidase_CS"/>
</dbReference>